<dbReference type="PROSITE" id="PS51257">
    <property type="entry name" value="PROKAR_LIPOPROTEIN"/>
    <property type="match status" value="1"/>
</dbReference>
<name>H8GVK1_DEIGI</name>
<evidence type="ECO:0000256" key="2">
    <source>
        <dbReference type="SAM" id="SignalP"/>
    </source>
</evidence>
<dbReference type="Proteomes" id="UP000007575">
    <property type="component" value="Chromosome"/>
</dbReference>
<feature type="signal peptide" evidence="2">
    <location>
        <begin position="1"/>
        <end position="19"/>
    </location>
</feature>
<keyword evidence="4" id="KW-1185">Reference proteome</keyword>
<evidence type="ECO:0000256" key="1">
    <source>
        <dbReference type="SAM" id="Coils"/>
    </source>
</evidence>
<dbReference type="RefSeq" id="WP_014685046.1">
    <property type="nucleotide sequence ID" value="NC_017790.1"/>
</dbReference>
<dbReference type="AlphaFoldDB" id="H8GVK1"/>
<reference evidence="3 4" key="1">
    <citation type="journal article" date="2012" name="PLoS ONE">
        <title>Genome sequence and transcriptome analysis of the radioresistant bacterium Deinococcus gobiensis: insights into the extreme environmental adaptations.</title>
        <authorList>
            <person name="Yuan M."/>
            <person name="Chen M."/>
            <person name="Zhang W."/>
            <person name="Lu W."/>
            <person name="Wang J."/>
            <person name="Yang M."/>
            <person name="Zhao P."/>
            <person name="Tang R."/>
            <person name="Li X."/>
            <person name="Hao Y."/>
            <person name="Zhou Z."/>
            <person name="Zhan Y."/>
            <person name="Yu H."/>
            <person name="Teng C."/>
            <person name="Yan Y."/>
            <person name="Ping S."/>
            <person name="Wang Y."/>
            <person name="Lin M."/>
        </authorList>
    </citation>
    <scope>NUCLEOTIDE SEQUENCE [LARGE SCALE GENOMIC DNA]</scope>
    <source>
        <strain evidence="3 4">I-0</strain>
    </source>
</reference>
<feature type="chain" id="PRO_5003612230" evidence="2">
    <location>
        <begin position="20"/>
        <end position="162"/>
    </location>
</feature>
<dbReference type="KEGG" id="dgo:DGo_CA1636"/>
<feature type="coiled-coil region" evidence="1">
    <location>
        <begin position="81"/>
        <end position="111"/>
    </location>
</feature>
<dbReference type="PATRIC" id="fig|745776.4.peg.1682"/>
<evidence type="ECO:0000313" key="4">
    <source>
        <dbReference type="Proteomes" id="UP000007575"/>
    </source>
</evidence>
<dbReference type="OrthoDB" id="7284533at2"/>
<dbReference type="EMBL" id="CP002191">
    <property type="protein sequence ID" value="AFD25563.1"/>
    <property type="molecule type" value="Genomic_DNA"/>
</dbReference>
<gene>
    <name evidence="3" type="ordered locus">DGo_CA1636</name>
</gene>
<protein>
    <submittedName>
        <fullName evidence="3">Uncharacterized protein</fullName>
    </submittedName>
</protein>
<sequence>MKSWLLAAFAALSVPAASACRAAPADVALAETVTARTAGVQGPVGVWQTGASPNGGPAAADPAPPHVAGEVAGRPQKLATRREQDAVLERADQLMARLEQAVAERRLSQARANRWRSDLHTVRRDVQQAARRQGVVSAAEQAGYDRVLAGVERGLGDLRAPR</sequence>
<organism evidence="3 4">
    <name type="scientific">Deinococcus gobiensis (strain DSM 21396 / JCM 16679 / CGMCC 1.7299 / I-0)</name>
    <dbReference type="NCBI Taxonomy" id="745776"/>
    <lineage>
        <taxon>Bacteria</taxon>
        <taxon>Thermotogati</taxon>
        <taxon>Deinococcota</taxon>
        <taxon>Deinococci</taxon>
        <taxon>Deinococcales</taxon>
        <taxon>Deinococcaceae</taxon>
        <taxon>Deinococcus</taxon>
    </lineage>
</organism>
<dbReference type="STRING" id="745776.DGo_CA1636"/>
<accession>H8GVK1</accession>
<keyword evidence="1" id="KW-0175">Coiled coil</keyword>
<dbReference type="HOGENOM" id="CLU_1632676_0_0_0"/>
<evidence type="ECO:0000313" key="3">
    <source>
        <dbReference type="EMBL" id="AFD25563.1"/>
    </source>
</evidence>
<keyword evidence="2" id="KW-0732">Signal</keyword>
<proteinExistence type="predicted"/>